<proteinExistence type="inferred from homology"/>
<dbReference type="PROSITE" id="PS50195">
    <property type="entry name" value="PX"/>
    <property type="match status" value="1"/>
</dbReference>
<keyword evidence="10" id="KW-0175">Coiled coil</keyword>
<evidence type="ECO:0000256" key="3">
    <source>
        <dbReference type="ARBA" id="ARBA00010883"/>
    </source>
</evidence>
<keyword evidence="6" id="KW-0446">Lipid-binding</keyword>
<dbReference type="Pfam" id="PF00787">
    <property type="entry name" value="PX"/>
    <property type="match status" value="1"/>
</dbReference>
<dbReference type="PANTHER" id="PTHR45949">
    <property type="entry name" value="SORTING NEXIN-4"/>
    <property type="match status" value="1"/>
</dbReference>
<dbReference type="AlphaFoldDB" id="A0A4T0JDT5"/>
<dbReference type="OMA" id="WSLHRFI"/>
<evidence type="ECO:0000259" key="11">
    <source>
        <dbReference type="PROSITE" id="PS50195"/>
    </source>
</evidence>
<evidence type="ECO:0000313" key="13">
    <source>
        <dbReference type="EMBL" id="TIB37877.1"/>
    </source>
</evidence>
<dbReference type="GO" id="GO:0035091">
    <property type="term" value="F:phosphatidylinositol binding"/>
    <property type="evidence" value="ECO:0007669"/>
    <property type="project" value="InterPro"/>
</dbReference>
<evidence type="ECO:0000313" key="14">
    <source>
        <dbReference type="Proteomes" id="UP000306954"/>
    </source>
</evidence>
<evidence type="ECO:0000256" key="6">
    <source>
        <dbReference type="ARBA" id="ARBA00023121"/>
    </source>
</evidence>
<dbReference type="GO" id="GO:0015031">
    <property type="term" value="P:protein transport"/>
    <property type="evidence" value="ECO:0007669"/>
    <property type="project" value="TreeGrafter"/>
</dbReference>
<feature type="coiled-coil region" evidence="10">
    <location>
        <begin position="369"/>
        <end position="403"/>
    </location>
</feature>
<evidence type="ECO:0000313" key="12">
    <source>
        <dbReference type="EMBL" id="TIB11366.1"/>
    </source>
</evidence>
<dbReference type="PANTHER" id="PTHR45949:SF2">
    <property type="entry name" value="SORTING NEXIN-4"/>
    <property type="match status" value="1"/>
</dbReference>
<sequence length="455" mass="52320">MTTITSQPSATTASIRSDQSSNLECRIPSYTIELEGTSNQFVNYNVAYTSNSTLYASSHQETQRRFKDFKFLHTQLSHSFPASVIPPLPDQHRLEYLTGDRFSNDFIQRRKQDLERFLQRISRHPILKRSKLVIDFFVSTEWNTVMHKLGSQPLSYSTSSIESHTLLDNISDSLVNAFTKVKKPDDRFVELRDNLNRLDDSLSNIEKIIQKLRTKISSQSYMHINPENYALTYLSGVDNTAIDVDLNGDYDDGAGATQALAYLESGITEPLNRFAHAQLEMSNILKEQTVLAFEPVLDHIHSLRAYAAAHKYVLKLRDQKQLDFEQLTTYLSQLALQHQRLVSAQHISSGGIGGYIRDKVDHLRGQDDESLRLERIRKLEEQMKELEKAVENSSKQNVEFSQAVLREHSIFDMAKRIEMKEILHHLADGHIVAYKKTSEEFDRLIPHLQRIRVDV</sequence>
<dbReference type="GO" id="GO:0005769">
    <property type="term" value="C:early endosome"/>
    <property type="evidence" value="ECO:0007669"/>
    <property type="project" value="TreeGrafter"/>
</dbReference>
<dbReference type="GO" id="GO:0000407">
    <property type="term" value="C:phagophore assembly site"/>
    <property type="evidence" value="ECO:0007669"/>
    <property type="project" value="TreeGrafter"/>
</dbReference>
<dbReference type="OrthoDB" id="205639at2759"/>
<evidence type="ECO:0000256" key="7">
    <source>
        <dbReference type="ARBA" id="ARBA00023136"/>
    </source>
</evidence>
<keyword evidence="7" id="KW-0472">Membrane</keyword>
<evidence type="ECO:0000256" key="9">
    <source>
        <dbReference type="ARBA" id="ARBA00041273"/>
    </source>
</evidence>
<dbReference type="InterPro" id="IPR001683">
    <property type="entry name" value="PX_dom"/>
</dbReference>
<dbReference type="Proteomes" id="UP000310689">
    <property type="component" value="Unassembled WGS sequence"/>
</dbReference>
<comment type="similarity">
    <text evidence="3">Belongs to the sorting nexin family.</text>
</comment>
<accession>A0A4T0JDT5</accession>
<dbReference type="EMBL" id="SPOI01000089">
    <property type="protein sequence ID" value="TIB37877.1"/>
    <property type="molecule type" value="Genomic_DNA"/>
</dbReference>
<dbReference type="GO" id="GO:0034727">
    <property type="term" value="P:piecemeal microautophagy of the nucleus"/>
    <property type="evidence" value="ECO:0007669"/>
    <property type="project" value="TreeGrafter"/>
</dbReference>
<organism evidence="13 15">
    <name type="scientific">Wallemia ichthyophaga</name>
    <dbReference type="NCBI Taxonomy" id="245174"/>
    <lineage>
        <taxon>Eukaryota</taxon>
        <taxon>Fungi</taxon>
        <taxon>Dikarya</taxon>
        <taxon>Basidiomycota</taxon>
        <taxon>Wallemiomycotina</taxon>
        <taxon>Wallemiomycetes</taxon>
        <taxon>Wallemiales</taxon>
        <taxon>Wallemiaceae</taxon>
        <taxon>Wallemia</taxon>
    </lineage>
</organism>
<evidence type="ECO:0000256" key="5">
    <source>
        <dbReference type="ARBA" id="ARBA00022490"/>
    </source>
</evidence>
<evidence type="ECO:0000313" key="15">
    <source>
        <dbReference type="Proteomes" id="UP000310689"/>
    </source>
</evidence>
<evidence type="ECO:0000256" key="8">
    <source>
        <dbReference type="ARBA" id="ARBA00040748"/>
    </source>
</evidence>
<dbReference type="EMBL" id="SPOF01000024">
    <property type="protein sequence ID" value="TIB11366.1"/>
    <property type="molecule type" value="Genomic_DNA"/>
</dbReference>
<evidence type="ECO:0000256" key="10">
    <source>
        <dbReference type="SAM" id="Coils"/>
    </source>
</evidence>
<dbReference type="Gene3D" id="1.20.1270.60">
    <property type="entry name" value="Arfaptin homology (AH) domain/BAR domain"/>
    <property type="match status" value="1"/>
</dbReference>
<reference evidence="14 15" key="1">
    <citation type="submission" date="2019-03" db="EMBL/GenBank/DDBJ databases">
        <title>Sequencing 23 genomes of Wallemia ichthyophaga.</title>
        <authorList>
            <person name="Gostincar C."/>
        </authorList>
    </citation>
    <scope>NUCLEOTIDE SEQUENCE [LARGE SCALE GENOMIC DNA]</scope>
    <source>
        <strain evidence="13 15">EXF-6200</strain>
        <strain evidence="12 14">EXF-8621</strain>
    </source>
</reference>
<dbReference type="Gene3D" id="3.30.1520.10">
    <property type="entry name" value="Phox-like domain"/>
    <property type="match status" value="1"/>
</dbReference>
<protein>
    <recommendedName>
        <fullName evidence="8">Sorting nexin-4</fullName>
    </recommendedName>
    <alternativeName>
        <fullName evidence="9">Autophagy-related protein 24</fullName>
    </alternativeName>
</protein>
<keyword evidence="5" id="KW-0963">Cytoplasm</keyword>
<evidence type="ECO:0000256" key="2">
    <source>
        <dbReference type="ARBA" id="ARBA00004496"/>
    </source>
</evidence>
<gene>
    <name evidence="13" type="ORF">E3P86_02024</name>
    <name evidence="12" type="ORF">E3P90_02429</name>
</gene>
<comment type="subcellular location">
    <subcellularLocation>
        <location evidence="2">Cytoplasm</location>
    </subcellularLocation>
    <subcellularLocation>
        <location evidence="1">Endomembrane system</location>
        <topology evidence="1">Peripheral membrane protein</topology>
    </subcellularLocation>
</comment>
<keyword evidence="4" id="KW-0813">Transport</keyword>
<name>A0A4T0JDT5_WALIC</name>
<dbReference type="SMART" id="SM00312">
    <property type="entry name" value="PX"/>
    <property type="match status" value="1"/>
</dbReference>
<dbReference type="GO" id="GO:0061709">
    <property type="term" value="P:reticulophagy"/>
    <property type="evidence" value="ECO:0007669"/>
    <property type="project" value="TreeGrafter"/>
</dbReference>
<dbReference type="InterPro" id="IPR027267">
    <property type="entry name" value="AH/BAR_dom_sf"/>
</dbReference>
<dbReference type="GO" id="GO:0000422">
    <property type="term" value="P:autophagy of mitochondrion"/>
    <property type="evidence" value="ECO:0007669"/>
    <property type="project" value="TreeGrafter"/>
</dbReference>
<dbReference type="GO" id="GO:0032456">
    <property type="term" value="P:endocytic recycling"/>
    <property type="evidence" value="ECO:0007669"/>
    <property type="project" value="TreeGrafter"/>
</dbReference>
<evidence type="ECO:0000256" key="1">
    <source>
        <dbReference type="ARBA" id="ARBA00004184"/>
    </source>
</evidence>
<feature type="coiled-coil region" evidence="10">
    <location>
        <begin position="188"/>
        <end position="215"/>
    </location>
</feature>
<dbReference type="Proteomes" id="UP000306954">
    <property type="component" value="Unassembled WGS sequence"/>
</dbReference>
<evidence type="ECO:0000256" key="4">
    <source>
        <dbReference type="ARBA" id="ARBA00022448"/>
    </source>
</evidence>
<comment type="caution">
    <text evidence="13">The sequence shown here is derived from an EMBL/GenBank/DDBJ whole genome shotgun (WGS) entry which is preliminary data.</text>
</comment>
<feature type="domain" description="PX" evidence="11">
    <location>
        <begin position="22"/>
        <end position="144"/>
    </location>
</feature>
<dbReference type="InterPro" id="IPR036871">
    <property type="entry name" value="PX_dom_sf"/>
</dbReference>
<dbReference type="SUPFAM" id="SSF64268">
    <property type="entry name" value="PX domain"/>
    <property type="match status" value="1"/>
</dbReference>